<feature type="signal peptide" evidence="3">
    <location>
        <begin position="1"/>
        <end position="32"/>
    </location>
</feature>
<reference evidence="5 6" key="1">
    <citation type="submission" date="2017-03" db="EMBL/GenBank/DDBJ databases">
        <title>Genome sequence of Lactobacillus kimchii KACC 12383.</title>
        <authorList>
            <person name="Chun J."/>
        </authorList>
    </citation>
    <scope>NUCLEOTIDE SEQUENCE [LARGE SCALE GENOMIC DNA]</scope>
    <source>
        <strain evidence="5 6">KACC 12383</strain>
    </source>
</reference>
<feature type="domain" description="Putative adhesive" evidence="4">
    <location>
        <begin position="50"/>
        <end position="312"/>
    </location>
</feature>
<dbReference type="EMBL" id="MXAL01000003">
    <property type="protein sequence ID" value="OWF33707.1"/>
    <property type="molecule type" value="Genomic_DNA"/>
</dbReference>
<feature type="compositionally biased region" description="Gly residues" evidence="1">
    <location>
        <begin position="1861"/>
        <end position="1878"/>
    </location>
</feature>
<dbReference type="EC" id="3.6.4.-" evidence="5"/>
<comment type="caution">
    <text evidence="5">The sequence shown here is derived from an EMBL/GenBank/DDBJ whole genome shotgun (WGS) entry which is preliminary data.</text>
</comment>
<keyword evidence="5" id="KW-0378">Hydrolase</keyword>
<dbReference type="Pfam" id="PF20609">
    <property type="entry name" value="pAdhesive_17"/>
    <property type="match status" value="1"/>
</dbReference>
<evidence type="ECO:0000313" key="6">
    <source>
        <dbReference type="Proteomes" id="UP000196649"/>
    </source>
</evidence>
<feature type="chain" id="PRO_5030521549" evidence="3">
    <location>
        <begin position="33"/>
        <end position="1959"/>
    </location>
</feature>
<feature type="compositionally biased region" description="Low complexity" evidence="1">
    <location>
        <begin position="1882"/>
        <end position="1895"/>
    </location>
</feature>
<keyword evidence="2" id="KW-1133">Transmembrane helix</keyword>
<feature type="compositionally biased region" description="Low complexity" evidence="1">
    <location>
        <begin position="1840"/>
        <end position="1860"/>
    </location>
</feature>
<protein>
    <submittedName>
        <fullName evidence="5">Ras-related protein RabX</fullName>
        <ecNumber evidence="5">3.6.4.-</ecNumber>
    </submittedName>
</protein>
<dbReference type="Proteomes" id="UP000196649">
    <property type="component" value="Unassembled WGS sequence"/>
</dbReference>
<organism evidence="5 6">
    <name type="scientific">Companilactobacillus kimchii</name>
    <dbReference type="NCBI Taxonomy" id="2801452"/>
    <lineage>
        <taxon>Bacteria</taxon>
        <taxon>Bacillati</taxon>
        <taxon>Bacillota</taxon>
        <taxon>Bacilli</taxon>
        <taxon>Lactobacillales</taxon>
        <taxon>Lactobacillaceae</taxon>
        <taxon>Companilactobacillus</taxon>
    </lineage>
</organism>
<evidence type="ECO:0000256" key="3">
    <source>
        <dbReference type="SAM" id="SignalP"/>
    </source>
</evidence>
<dbReference type="GO" id="GO:0016787">
    <property type="term" value="F:hydrolase activity"/>
    <property type="evidence" value="ECO:0007669"/>
    <property type="project" value="UniProtKB-KW"/>
</dbReference>
<gene>
    <name evidence="5" type="ORF">LKACC12383_00847</name>
</gene>
<feature type="compositionally biased region" description="Polar residues" evidence="1">
    <location>
        <begin position="1896"/>
        <end position="1911"/>
    </location>
</feature>
<feature type="region of interest" description="Disordered" evidence="1">
    <location>
        <begin position="1665"/>
        <end position="1926"/>
    </location>
</feature>
<proteinExistence type="predicted"/>
<evidence type="ECO:0000256" key="1">
    <source>
        <dbReference type="SAM" id="MobiDB-lite"/>
    </source>
</evidence>
<feature type="transmembrane region" description="Helical" evidence="2">
    <location>
        <begin position="1931"/>
        <end position="1949"/>
    </location>
</feature>
<name>A0A210PB60_9LACO</name>
<keyword evidence="3" id="KW-0732">Signal</keyword>
<evidence type="ECO:0000313" key="5">
    <source>
        <dbReference type="EMBL" id="OWF33707.1"/>
    </source>
</evidence>
<sequence>MAIKKQKALNVTLYTSSGVLLLMNASSGVVSAAVESGHKQAQESNVMPTAGLADISVLGNASLVSTTGNTMTPNSQGNYDLSLKYSGTGLASVGVADKKVLVYSLPPELQGKVVGGATVQIDAQLLPIVPSDVPGVDLLFAAVETAVDVFAGAVRLLGVDVSGLQDAIDDLKGLKELGSYHDTLPGVVSADGKTISVDFTQGLGNYVNQAYSSLFNGLEDAVNGISSSNPVVNTALTVLKRSTTPLFNLIDEIASGSSTILSSALNANILGQTSGTLTTAVSDPNTATATVRASVISNAVLSANIISLIDQEGQPVTLNFPNDAVDPLVDYEVALPKLDPATEGETTISGSVALNEPIPEGTTFAAIATLADGTEVSGNVDASGSFVIETGALQKDQVISVKIKAMNGDYTKDSEAASLTVQAGQTSENPLENYLVSVPTVSPSYAGDTSIKGSVTLNQPIPDGTTFNAIAILKDGTEVSGEIDENGNFTLDTGMLNEGDILSVKVVATNGEYTKESSSVSVTVQATIGDENPLADYDVTTPTVDSAYAGDTSIKGTVALNQPVPEGTTFEAVVTLSDGTEATGIVAEDGKFVINTDELKEKDNLSVKIRAKNDVYSKDSASTAVTVQPREITNPLENYNVSSPAVNPAMDGDTSVKGSVELEQPIPEGTTFETVITMPDGSEKKAIVDVDGKFTVETGELKEGDAITVKVVATNGENTKESSPVSVVVQPGIEVTNPLSDYEVSKPTVDVVTEGDTQIKGSVDLVQPIPEGTTFEAVAILADGTEKVGTVTENGQFTVETGSLEKNQVLSVKIRAHNDSNVKDSISISVVVQPAKETNPLENYNVTSPVVNPVTSGDTSVGGSVTLEQPIPEGTSFEAVITMPDGSEKKAKVDADGKFTVETGELKEGDIISVKVVATNGENTKESSPVMISVQPEITETNPLSNYEVSVPSVDTVTEGDMQVKGSVNLVQPIPEGTNFEAVITLSDGTEKMGTVDENGQFTVETGALKKYEILSVKVTAKNGNYSKDSASISVNVQPSEATNPLENYNVVSPVVNPIISGDTSVIGSVNLSQPIPEGTTFEVIVTLPDGSELKGQIDETGNFDISTGELKEGDSVSVKIVAHNGDNQKDSSPVLVTVGPAIEVTNPLADYDVSQPVVVPVKAGSTSINGSVELVQPIPEGTSFKAVVTLVDGSQKTGVVSADGSFTVETGSLNEGDILSVKITAENGEYTKDGASISVTVGPASEVTNPLENYNVASPTVNPIVSGDTSVSGSVEMTKPIPEGTSFEVVVTLPDGTEVKGQIDENGQFTVETDELKEGDTVSVKVIAHNGNDQKESSPISVTVGSKIPDTNPLANYIVNAPIVDEVLEGATAINGSVNLTQPIPEGTTFEAVAILADGTEVKGQVDENGDFSIETAVLNAGDVISIRITAQNDGYSKDSASISVTVGEKEEINPLEDYEVATPVVDKITDGDMKVTGSVVLNQPIPEGTIFEVVVTLSNGMQRNFMLAAAQPFSNSSPHTGSIDENGRFSIDTERWNDGEYADVQIIARNTNFEKSSQRVSVLVDSGLPSIDNPLNDYEVKAPSVDSIVEGDTQVTGSVEFNQPVPEGTDFEVVVILPDGSERTGAIGSDGKFTVETGKLNKDDQVRVKVVAKNGQYSKDSNIVQINVRANDTGGNTGGGDGNNNNGGNTGGGDGNNNNGGNTGGGDGNNNNGGNTGGGDGNNNNGGNTGGGDGNNNNGGNTGGGDGNNNNGGNTGGGDGNNNNGGNTGGGDGNNNNGGNTGGGDGNNNNGGNTGGGDGNNNNGGNTGGGDGNNNNGGNTGGGDGNNNNGGNTGSGDGNNSNSGNMDGNAGNNSSGQTSNGGFGSSVGSGGIGSSGGLQNESLSNRNGLSSNGQVIGSGSIVKSSNADGQNVAEKSNKTGMLPKAGEKTAGVISIGGALLALIVVMFKKVFKKKEDQ</sequence>
<evidence type="ECO:0000259" key="4">
    <source>
        <dbReference type="Pfam" id="PF20609"/>
    </source>
</evidence>
<keyword evidence="2" id="KW-0812">Transmembrane</keyword>
<dbReference type="RefSeq" id="WP_087882326.1">
    <property type="nucleotide sequence ID" value="NZ_MXAL01000003.1"/>
</dbReference>
<accession>A0A210PB60</accession>
<dbReference type="InterPro" id="IPR046762">
    <property type="entry name" value="pAdhesive_17"/>
</dbReference>
<keyword evidence="2" id="KW-0472">Membrane</keyword>
<evidence type="ECO:0000256" key="2">
    <source>
        <dbReference type="SAM" id="Phobius"/>
    </source>
</evidence>